<sequence length="204" mass="23874">MRWVIQHAPSLRSIETMNLTGYGRILHQRPLKKIGFFCAIGQPQQEEYQFLQHHAQLGAESHLQEIKCILHSISERDSWIFLIPKLTQLKTLELCFARNDLSIELLKTFLQKVSEGCMALENVAVKSIVFPSSSEWIRHLSNHRDLQEMIIDTTHIPDHLMIELEGFSHLKRLDLKYHIKDWHSLTQLKHRIPNLVYTNKPSPI</sequence>
<keyword evidence="2" id="KW-1185">Reference proteome</keyword>
<dbReference type="InterPro" id="IPR032675">
    <property type="entry name" value="LRR_dom_sf"/>
</dbReference>
<proteinExistence type="predicted"/>
<dbReference type="AlphaFoldDB" id="A0A068RX38"/>
<comment type="caution">
    <text evidence="1">The sequence shown here is derived from an EMBL/GenBank/DDBJ whole genome shotgun (WGS) entry which is preliminary data.</text>
</comment>
<dbReference type="Gene3D" id="3.80.10.10">
    <property type="entry name" value="Ribonuclease Inhibitor"/>
    <property type="match status" value="1"/>
</dbReference>
<dbReference type="VEuPathDB" id="FungiDB:LCOR_05953.1"/>
<dbReference type="SUPFAM" id="SSF52047">
    <property type="entry name" value="RNI-like"/>
    <property type="match status" value="1"/>
</dbReference>
<gene>
    <name evidence="1" type="ORF">LCOR_05953.1</name>
</gene>
<name>A0A068RX38_9FUNG</name>
<protein>
    <submittedName>
        <fullName evidence="1">Uncharacterized protein</fullName>
    </submittedName>
</protein>
<reference evidence="1" key="1">
    <citation type="submission" date="2013-08" db="EMBL/GenBank/DDBJ databases">
        <title>Gene expansion shapes genome architecture in the human pathogen Lichtheimia corymbifera: an evolutionary genomics analysis in the ancient terrestrial Mucorales (Mucoromycotina).</title>
        <authorList>
            <person name="Schwartze V.U."/>
            <person name="Winter S."/>
            <person name="Shelest E."/>
            <person name="Marcet-Houben M."/>
            <person name="Horn F."/>
            <person name="Wehner S."/>
            <person name="Hoffmann K."/>
            <person name="Riege K."/>
            <person name="Sammeth M."/>
            <person name="Nowrousian M."/>
            <person name="Valiante V."/>
            <person name="Linde J."/>
            <person name="Jacobsen I.D."/>
            <person name="Marz M."/>
            <person name="Brakhage A.A."/>
            <person name="Gabaldon T."/>
            <person name="Bocker S."/>
            <person name="Voigt K."/>
        </authorList>
    </citation>
    <scope>NUCLEOTIDE SEQUENCE [LARGE SCALE GENOMIC DNA]</scope>
    <source>
        <strain evidence="1">FSU 9682</strain>
    </source>
</reference>
<dbReference type="EMBL" id="CBTN010000025">
    <property type="protein sequence ID" value="CDH54733.1"/>
    <property type="molecule type" value="Genomic_DNA"/>
</dbReference>
<evidence type="ECO:0000313" key="1">
    <source>
        <dbReference type="EMBL" id="CDH54733.1"/>
    </source>
</evidence>
<accession>A0A068RX38</accession>
<dbReference type="Proteomes" id="UP000027586">
    <property type="component" value="Unassembled WGS sequence"/>
</dbReference>
<organism evidence="1 2">
    <name type="scientific">Lichtheimia corymbifera JMRC:FSU:9682</name>
    <dbReference type="NCBI Taxonomy" id="1263082"/>
    <lineage>
        <taxon>Eukaryota</taxon>
        <taxon>Fungi</taxon>
        <taxon>Fungi incertae sedis</taxon>
        <taxon>Mucoromycota</taxon>
        <taxon>Mucoromycotina</taxon>
        <taxon>Mucoromycetes</taxon>
        <taxon>Mucorales</taxon>
        <taxon>Lichtheimiaceae</taxon>
        <taxon>Lichtheimia</taxon>
    </lineage>
</organism>
<evidence type="ECO:0000313" key="2">
    <source>
        <dbReference type="Proteomes" id="UP000027586"/>
    </source>
</evidence>